<proteinExistence type="predicted"/>
<keyword evidence="1 2" id="KW-0812">Transmembrane</keyword>
<keyword evidence="1" id="KW-0472">Membrane</keyword>
<dbReference type="GeneID" id="7842359"/>
<name>Q22PG3_TETTS</name>
<feature type="transmembrane region" description="Helical" evidence="1">
    <location>
        <begin position="12"/>
        <end position="36"/>
    </location>
</feature>
<dbReference type="RefSeq" id="XP_001007391.2">
    <property type="nucleotide sequence ID" value="XM_001007391.2"/>
</dbReference>
<keyword evidence="1" id="KW-1133">Transmembrane helix</keyword>
<evidence type="ECO:0000313" key="2">
    <source>
        <dbReference type="EMBL" id="EAR87146.2"/>
    </source>
</evidence>
<organism evidence="2 3">
    <name type="scientific">Tetrahymena thermophila (strain SB210)</name>
    <dbReference type="NCBI Taxonomy" id="312017"/>
    <lineage>
        <taxon>Eukaryota</taxon>
        <taxon>Sar</taxon>
        <taxon>Alveolata</taxon>
        <taxon>Ciliophora</taxon>
        <taxon>Intramacronucleata</taxon>
        <taxon>Oligohymenophorea</taxon>
        <taxon>Hymenostomatida</taxon>
        <taxon>Tetrahymenina</taxon>
        <taxon>Tetrahymenidae</taxon>
        <taxon>Tetrahymena</taxon>
    </lineage>
</organism>
<evidence type="ECO:0000256" key="1">
    <source>
        <dbReference type="SAM" id="Phobius"/>
    </source>
</evidence>
<sequence length="277" mass="32432">MIWKPKKDLTRYYNCYNFCMFFLGGSIFCVSFFLFMNPTASLTFIKANNCQVIGQQKNYIEQAEKYSILYINFEYQGKQFLGQACSSDLNQSDVFDGLGPYKFYYKHDQISCGSEDESFKQHSKNRIFQEDQKNEANENYRFLGADIGDDADIDEGESIDRGLLCKKDYLWSNVKIASWLCLPNNFNIADYMEPQSCFVNFFEGERAFQSGIDRAPMRDQNNFPLISYEQQAYYPKTHLICIIIFTYYNWILSLNTIFQYTSNAILKILQKNKLLIG</sequence>
<dbReference type="AlphaFoldDB" id="Q22PG3"/>
<reference evidence="3" key="1">
    <citation type="journal article" date="2006" name="PLoS Biol.">
        <title>Macronuclear genome sequence of the ciliate Tetrahymena thermophila, a model eukaryote.</title>
        <authorList>
            <person name="Eisen J.A."/>
            <person name="Coyne R.S."/>
            <person name="Wu M."/>
            <person name="Wu D."/>
            <person name="Thiagarajan M."/>
            <person name="Wortman J.R."/>
            <person name="Badger J.H."/>
            <person name="Ren Q."/>
            <person name="Amedeo P."/>
            <person name="Jones K.M."/>
            <person name="Tallon L.J."/>
            <person name="Delcher A.L."/>
            <person name="Salzberg S.L."/>
            <person name="Silva J.C."/>
            <person name="Haas B.J."/>
            <person name="Majoros W.H."/>
            <person name="Farzad M."/>
            <person name="Carlton J.M."/>
            <person name="Smith R.K. Jr."/>
            <person name="Garg J."/>
            <person name="Pearlman R.E."/>
            <person name="Karrer K.M."/>
            <person name="Sun L."/>
            <person name="Manning G."/>
            <person name="Elde N.C."/>
            <person name="Turkewitz A.P."/>
            <person name="Asai D.J."/>
            <person name="Wilkes D.E."/>
            <person name="Wang Y."/>
            <person name="Cai H."/>
            <person name="Collins K."/>
            <person name="Stewart B.A."/>
            <person name="Lee S.R."/>
            <person name="Wilamowska K."/>
            <person name="Weinberg Z."/>
            <person name="Ruzzo W.L."/>
            <person name="Wloga D."/>
            <person name="Gaertig J."/>
            <person name="Frankel J."/>
            <person name="Tsao C.-C."/>
            <person name="Gorovsky M.A."/>
            <person name="Keeling P.J."/>
            <person name="Waller R.F."/>
            <person name="Patron N.J."/>
            <person name="Cherry J.M."/>
            <person name="Stover N.A."/>
            <person name="Krieger C.J."/>
            <person name="del Toro C."/>
            <person name="Ryder H.F."/>
            <person name="Williamson S.C."/>
            <person name="Barbeau R.A."/>
            <person name="Hamilton E.P."/>
            <person name="Orias E."/>
        </authorList>
    </citation>
    <scope>NUCLEOTIDE SEQUENCE [LARGE SCALE GENOMIC DNA]</scope>
    <source>
        <strain evidence="3">SB210</strain>
    </source>
</reference>
<accession>Q22PG3</accession>
<dbReference type="Proteomes" id="UP000009168">
    <property type="component" value="Unassembled WGS sequence"/>
</dbReference>
<dbReference type="OrthoDB" id="324564at2759"/>
<protein>
    <submittedName>
        <fullName evidence="2">Transmembrane protein, putative</fullName>
    </submittedName>
</protein>
<keyword evidence="3" id="KW-1185">Reference proteome</keyword>
<dbReference type="InParanoid" id="Q22PG3"/>
<gene>
    <name evidence="2" type="ORF">TTHERM_00361810</name>
</gene>
<dbReference type="HOGENOM" id="CLU_033302_1_0_1"/>
<dbReference type="KEGG" id="tet:TTHERM_00361810"/>
<evidence type="ECO:0000313" key="3">
    <source>
        <dbReference type="Proteomes" id="UP000009168"/>
    </source>
</evidence>
<dbReference type="EMBL" id="GG662855">
    <property type="protein sequence ID" value="EAR87146.2"/>
    <property type="molecule type" value="Genomic_DNA"/>
</dbReference>